<comment type="caution">
    <text evidence="2">The sequence shown here is derived from an EMBL/GenBank/DDBJ whole genome shotgun (WGS) entry which is preliminary data.</text>
</comment>
<keyword evidence="3" id="KW-1185">Reference proteome</keyword>
<name>A0A2G5P864_9MYCO</name>
<reference evidence="2 3" key="1">
    <citation type="journal article" date="2017" name="Infect. Genet. Evol.">
        <title>The new phylogeny of the genus Mycobacterium: The old and the news.</title>
        <authorList>
            <person name="Tortoli E."/>
            <person name="Fedrizzi T."/>
            <person name="Meehan C.J."/>
            <person name="Trovato A."/>
            <person name="Grottola A."/>
            <person name="Giacobazzi E."/>
            <person name="Serpini G.F."/>
            <person name="Tagliazucchi S."/>
            <person name="Fabio A."/>
            <person name="Bettua C."/>
            <person name="Bertorelli R."/>
            <person name="Frascaro F."/>
            <person name="De Sanctis V."/>
            <person name="Pecorari M."/>
            <person name="Jousson O."/>
            <person name="Segata N."/>
            <person name="Cirillo D.M."/>
        </authorList>
    </citation>
    <scope>NUCLEOTIDE SEQUENCE [LARGE SCALE GENOMIC DNA]</scope>
    <source>
        <strain evidence="2 3">CIP1034565</strain>
    </source>
</reference>
<accession>A0A2G5P864</accession>
<evidence type="ECO:0000313" key="3">
    <source>
        <dbReference type="Proteomes" id="UP000230551"/>
    </source>
</evidence>
<dbReference type="EMBL" id="PDCN02000018">
    <property type="protein sequence ID" value="PIB74290.1"/>
    <property type="molecule type" value="Genomic_DNA"/>
</dbReference>
<evidence type="ECO:0000256" key="1">
    <source>
        <dbReference type="SAM" id="SignalP"/>
    </source>
</evidence>
<dbReference type="InterPro" id="IPR055579">
    <property type="entry name" value="DUF7155"/>
</dbReference>
<protein>
    <submittedName>
        <fullName evidence="2">Uncharacterized protein</fullName>
    </submittedName>
</protein>
<dbReference type="RefSeq" id="WP_090592520.1">
    <property type="nucleotide sequence ID" value="NZ_CP104302.1"/>
</dbReference>
<dbReference type="STRING" id="85968.GCA_900073015_03424"/>
<feature type="chain" id="PRO_5013889022" evidence="1">
    <location>
        <begin position="28"/>
        <end position="98"/>
    </location>
</feature>
<organism evidence="2 3">
    <name type="scientific">Mycolicibacterium brumae</name>
    <dbReference type="NCBI Taxonomy" id="85968"/>
    <lineage>
        <taxon>Bacteria</taxon>
        <taxon>Bacillati</taxon>
        <taxon>Actinomycetota</taxon>
        <taxon>Actinomycetes</taxon>
        <taxon>Mycobacteriales</taxon>
        <taxon>Mycobacteriaceae</taxon>
        <taxon>Mycolicibacterium</taxon>
    </lineage>
</organism>
<feature type="signal peptide" evidence="1">
    <location>
        <begin position="1"/>
        <end position="27"/>
    </location>
</feature>
<dbReference type="AlphaFoldDB" id="A0A2G5P864"/>
<sequence length="98" mass="9260">MSTWTSARLLGVAAVSAAAVLGPVAVAASTGSDAVITEAAPGKNCLAWLGARGTGTCISWSNGSPVNVGTPGVGLGNGGIYSGPLAPGSSFSGTIPMG</sequence>
<keyword evidence="1" id="KW-0732">Signal</keyword>
<gene>
    <name evidence="2" type="ORF">CQY22_013555</name>
</gene>
<dbReference type="Proteomes" id="UP000230551">
    <property type="component" value="Unassembled WGS sequence"/>
</dbReference>
<dbReference type="OrthoDB" id="4736496at2"/>
<dbReference type="Pfam" id="PF23710">
    <property type="entry name" value="DUF7155"/>
    <property type="match status" value="1"/>
</dbReference>
<evidence type="ECO:0000313" key="2">
    <source>
        <dbReference type="EMBL" id="PIB74290.1"/>
    </source>
</evidence>
<proteinExistence type="predicted"/>